<feature type="region of interest" description="Disordered" evidence="1">
    <location>
        <begin position="99"/>
        <end position="122"/>
    </location>
</feature>
<name>A0AAE0KP02_9CHLO</name>
<accession>A0AAE0KP02</accession>
<evidence type="ECO:0000313" key="2">
    <source>
        <dbReference type="EMBL" id="KAK3255481.1"/>
    </source>
</evidence>
<organism evidence="2 3">
    <name type="scientific">Cymbomonas tetramitiformis</name>
    <dbReference type="NCBI Taxonomy" id="36881"/>
    <lineage>
        <taxon>Eukaryota</taxon>
        <taxon>Viridiplantae</taxon>
        <taxon>Chlorophyta</taxon>
        <taxon>Pyramimonadophyceae</taxon>
        <taxon>Pyramimonadales</taxon>
        <taxon>Pyramimonadaceae</taxon>
        <taxon>Cymbomonas</taxon>
    </lineage>
</organism>
<dbReference type="EMBL" id="LGRX02022550">
    <property type="protein sequence ID" value="KAK3255481.1"/>
    <property type="molecule type" value="Genomic_DNA"/>
</dbReference>
<evidence type="ECO:0000313" key="3">
    <source>
        <dbReference type="Proteomes" id="UP001190700"/>
    </source>
</evidence>
<sequence>MEADTIDPLYDRDPSAEALRFLEEDSDDDTLSNAFLGVLDRREVAGSGKGSPDALSLRNDDEESVDRSIDETMMKSFTNDIFDGSLSPRVHALQKQPSAFTAGTSVKGGDPAKKGADHVSFV</sequence>
<dbReference type="Proteomes" id="UP001190700">
    <property type="component" value="Unassembled WGS sequence"/>
</dbReference>
<proteinExistence type="predicted"/>
<comment type="caution">
    <text evidence="2">The sequence shown here is derived from an EMBL/GenBank/DDBJ whole genome shotgun (WGS) entry which is preliminary data.</text>
</comment>
<protein>
    <submittedName>
        <fullName evidence="2">Uncharacterized protein</fullName>
    </submittedName>
</protein>
<evidence type="ECO:0000256" key="1">
    <source>
        <dbReference type="SAM" id="MobiDB-lite"/>
    </source>
</evidence>
<feature type="compositionally biased region" description="Basic and acidic residues" evidence="1">
    <location>
        <begin position="110"/>
        <end position="122"/>
    </location>
</feature>
<feature type="region of interest" description="Disordered" evidence="1">
    <location>
        <begin position="44"/>
        <end position="66"/>
    </location>
</feature>
<keyword evidence="3" id="KW-1185">Reference proteome</keyword>
<gene>
    <name evidence="2" type="ORF">CYMTET_35336</name>
</gene>
<reference evidence="2 3" key="1">
    <citation type="journal article" date="2015" name="Genome Biol. Evol.">
        <title>Comparative Genomics of a Bacterivorous Green Alga Reveals Evolutionary Causalities and Consequences of Phago-Mixotrophic Mode of Nutrition.</title>
        <authorList>
            <person name="Burns J.A."/>
            <person name="Paasch A."/>
            <person name="Narechania A."/>
            <person name="Kim E."/>
        </authorList>
    </citation>
    <scope>NUCLEOTIDE SEQUENCE [LARGE SCALE GENOMIC DNA]</scope>
    <source>
        <strain evidence="2 3">PLY_AMNH</strain>
    </source>
</reference>
<dbReference type="AlphaFoldDB" id="A0AAE0KP02"/>